<sequence>MDHVLQIAATVPVVMVLQVVELVRYIWDMSADTAKENASFVDSSATQKQDAVNLEDPDPTVLIENTGNNGLGSPPRGDNLTVGLAEVTPRSSLGSGLGRVPPQQKMGWRITLIMGLAQLTLRITPAGALGWVPQQEQTDPATQMGRQKLGQ</sequence>
<gene>
    <name evidence="2" type="ORF">Cgig2_017297</name>
</gene>
<dbReference type="EMBL" id="JAKOGI010000112">
    <property type="protein sequence ID" value="KAJ8443816.1"/>
    <property type="molecule type" value="Genomic_DNA"/>
</dbReference>
<keyword evidence="1" id="KW-0812">Transmembrane</keyword>
<comment type="caution">
    <text evidence="2">The sequence shown here is derived from an EMBL/GenBank/DDBJ whole genome shotgun (WGS) entry which is preliminary data.</text>
</comment>
<dbReference type="Proteomes" id="UP001153076">
    <property type="component" value="Unassembled WGS sequence"/>
</dbReference>
<evidence type="ECO:0000313" key="2">
    <source>
        <dbReference type="EMBL" id="KAJ8443816.1"/>
    </source>
</evidence>
<keyword evidence="1" id="KW-0472">Membrane</keyword>
<keyword evidence="1" id="KW-1133">Transmembrane helix</keyword>
<protein>
    <submittedName>
        <fullName evidence="2">Uncharacterized protein</fullName>
    </submittedName>
</protein>
<dbReference type="AlphaFoldDB" id="A0A9Q1KGF4"/>
<feature type="transmembrane region" description="Helical" evidence="1">
    <location>
        <begin position="6"/>
        <end position="27"/>
    </location>
</feature>
<reference evidence="2" key="1">
    <citation type="submission" date="2022-04" db="EMBL/GenBank/DDBJ databases">
        <title>Carnegiea gigantea Genome sequencing and assembly v2.</title>
        <authorList>
            <person name="Copetti D."/>
            <person name="Sanderson M.J."/>
            <person name="Burquez A."/>
            <person name="Wojciechowski M.F."/>
        </authorList>
    </citation>
    <scope>NUCLEOTIDE SEQUENCE</scope>
    <source>
        <strain evidence="2">SGP5-SGP5p</strain>
        <tissue evidence="2">Aerial part</tissue>
    </source>
</reference>
<name>A0A9Q1KGF4_9CARY</name>
<evidence type="ECO:0000313" key="3">
    <source>
        <dbReference type="Proteomes" id="UP001153076"/>
    </source>
</evidence>
<organism evidence="2 3">
    <name type="scientific">Carnegiea gigantea</name>
    <dbReference type="NCBI Taxonomy" id="171969"/>
    <lineage>
        <taxon>Eukaryota</taxon>
        <taxon>Viridiplantae</taxon>
        <taxon>Streptophyta</taxon>
        <taxon>Embryophyta</taxon>
        <taxon>Tracheophyta</taxon>
        <taxon>Spermatophyta</taxon>
        <taxon>Magnoliopsida</taxon>
        <taxon>eudicotyledons</taxon>
        <taxon>Gunneridae</taxon>
        <taxon>Pentapetalae</taxon>
        <taxon>Caryophyllales</taxon>
        <taxon>Cactineae</taxon>
        <taxon>Cactaceae</taxon>
        <taxon>Cactoideae</taxon>
        <taxon>Echinocereeae</taxon>
        <taxon>Carnegiea</taxon>
    </lineage>
</organism>
<keyword evidence="3" id="KW-1185">Reference proteome</keyword>
<accession>A0A9Q1KGF4</accession>
<evidence type="ECO:0000256" key="1">
    <source>
        <dbReference type="SAM" id="Phobius"/>
    </source>
</evidence>
<proteinExistence type="predicted"/>